<name>A0ABR4DVX4_9PEZI</name>
<dbReference type="Pfam" id="PF01873">
    <property type="entry name" value="eIF-5_eIF-2B"/>
    <property type="match status" value="1"/>
</dbReference>
<dbReference type="SMART" id="SM00653">
    <property type="entry name" value="eIF2B_5"/>
    <property type="match status" value="1"/>
</dbReference>
<evidence type="ECO:0000256" key="4">
    <source>
        <dbReference type="SAM" id="MobiDB-lite"/>
    </source>
</evidence>
<feature type="domain" description="Translation initiation factor IF2/IF5" evidence="5">
    <location>
        <begin position="425"/>
        <end position="535"/>
    </location>
</feature>
<accession>A0ABR4DVX4</accession>
<feature type="compositionally biased region" description="Basic and acidic residues" evidence="4">
    <location>
        <begin position="221"/>
        <end position="230"/>
    </location>
</feature>
<dbReference type="InterPro" id="IPR045196">
    <property type="entry name" value="IF2/IF5"/>
</dbReference>
<evidence type="ECO:0000256" key="1">
    <source>
        <dbReference type="ARBA" id="ARBA00010397"/>
    </source>
</evidence>
<keyword evidence="7" id="KW-1185">Reference proteome</keyword>
<dbReference type="SUPFAM" id="SSF100966">
    <property type="entry name" value="Translation initiation factor 2 beta, aIF2beta, N-terminal domain"/>
    <property type="match status" value="1"/>
</dbReference>
<dbReference type="InterPro" id="IPR002735">
    <property type="entry name" value="Transl_init_fac_IF2/IF5_dom"/>
</dbReference>
<proteinExistence type="inferred from homology"/>
<evidence type="ECO:0000313" key="7">
    <source>
        <dbReference type="Proteomes" id="UP001600888"/>
    </source>
</evidence>
<gene>
    <name evidence="6" type="ORF">FJTKL_04117</name>
</gene>
<feature type="region of interest" description="Disordered" evidence="4">
    <location>
        <begin position="200"/>
        <end position="241"/>
    </location>
</feature>
<evidence type="ECO:0000259" key="5">
    <source>
        <dbReference type="SMART" id="SM00653"/>
    </source>
</evidence>
<evidence type="ECO:0000313" key="6">
    <source>
        <dbReference type="EMBL" id="KAL2273722.1"/>
    </source>
</evidence>
<comment type="caution">
    <text evidence="6">The sequence shown here is derived from an EMBL/GenBank/DDBJ whole genome shotgun (WGS) entry which is preliminary data.</text>
</comment>
<keyword evidence="3" id="KW-0648">Protein biosynthesis</keyword>
<dbReference type="PANTHER" id="PTHR23001:SF3">
    <property type="entry name" value="EUKARYOTIC TRANSLATION INITIATION FACTOR 2 SUBUNIT 2"/>
    <property type="match status" value="1"/>
</dbReference>
<dbReference type="PANTHER" id="PTHR23001">
    <property type="entry name" value="EUKARYOTIC TRANSLATION INITIATION FACTOR"/>
    <property type="match status" value="1"/>
</dbReference>
<comment type="similarity">
    <text evidence="1">Belongs to the eIF-2-beta/eIF-5 family.</text>
</comment>
<sequence>MSADCAWFVLRTGVNLRVFVGRGISSLGEEPFYSQADRRLYPELHPSFLLIVVPFVIGIRLIEDSSKTRLCTHTHKRTQKGDPGPPIRTHESSVPINQPAKKTTSPVYVLIKQAKPASHVRPAVIYKKRRLSPAPGQTRLQFRLPWPPLLARLPSPAKKSRPLELTHSLHTSSTPVVFQPTTLPFDCVFAAQGGLTYPFPTTLSSSQPHIEISKRPHTKLPRQDQSDSRRSSRKSVAFTEEKVVVGADGSVEIMSAPNEEKDTALSHSPSTEPLSETLASTNPSAATAPAETETPPPEAGDDGLDLGLMKKKKKKTVKIADDAEPAGDDAAAEGDGGLDLGIKKKKKKKAPKEGDDDFAAKLAALDLDKEGGEAAGDEPTQDGDMKQGTGIWAHDDTTAIKYDLLLSRFFSLLTEKNPDHATGAAKSYKIPPPQCMREGNKKTIFANLPEICKRMKRSEEHVTTFLFAELGTSGSTAGTGGLVIKGRFQAKQLENVLRKYIIEYVSCKTCRSPDTELSKGENRLSFVTCNSCGSRRSVAAIKTGFSAQIGKRRKMRA</sequence>
<dbReference type="InterPro" id="IPR016190">
    <property type="entry name" value="Transl_init_fac_IF2/IF5_Zn-bd"/>
</dbReference>
<dbReference type="EMBL" id="JBAWTH010000174">
    <property type="protein sequence ID" value="KAL2273722.1"/>
    <property type="molecule type" value="Genomic_DNA"/>
</dbReference>
<reference evidence="6 7" key="1">
    <citation type="submission" date="2024-03" db="EMBL/GenBank/DDBJ databases">
        <title>A high-quality draft genome sequence of Diaporthe vaccinii, a causative agent of upright dieback and viscid rot disease in cranberry plants.</title>
        <authorList>
            <person name="Sarrasin M."/>
            <person name="Lang B.F."/>
            <person name="Burger G."/>
        </authorList>
    </citation>
    <scope>NUCLEOTIDE SEQUENCE [LARGE SCALE GENOMIC DNA]</scope>
    <source>
        <strain evidence="6 7">IS7</strain>
    </source>
</reference>
<dbReference type="InterPro" id="IPR016189">
    <property type="entry name" value="Transl_init_fac_IF2/IF5_N"/>
</dbReference>
<keyword evidence="2" id="KW-0396">Initiation factor</keyword>
<protein>
    <recommendedName>
        <fullName evidence="5">Translation initiation factor IF2/IF5 domain-containing protein</fullName>
    </recommendedName>
</protein>
<feature type="region of interest" description="Disordered" evidence="4">
    <location>
        <begin position="74"/>
        <end position="100"/>
    </location>
</feature>
<feature type="compositionally biased region" description="Polar residues" evidence="4">
    <location>
        <begin position="265"/>
        <end position="284"/>
    </location>
</feature>
<evidence type="ECO:0000256" key="3">
    <source>
        <dbReference type="ARBA" id="ARBA00022917"/>
    </source>
</evidence>
<dbReference type="SUPFAM" id="SSF75689">
    <property type="entry name" value="Zinc-binding domain of translation initiation factor 2 beta"/>
    <property type="match status" value="1"/>
</dbReference>
<dbReference type="Proteomes" id="UP001600888">
    <property type="component" value="Unassembled WGS sequence"/>
</dbReference>
<evidence type="ECO:0000256" key="2">
    <source>
        <dbReference type="ARBA" id="ARBA00022540"/>
    </source>
</evidence>
<organism evidence="6 7">
    <name type="scientific">Diaporthe vaccinii</name>
    <dbReference type="NCBI Taxonomy" id="105482"/>
    <lineage>
        <taxon>Eukaryota</taxon>
        <taxon>Fungi</taxon>
        <taxon>Dikarya</taxon>
        <taxon>Ascomycota</taxon>
        <taxon>Pezizomycotina</taxon>
        <taxon>Sordariomycetes</taxon>
        <taxon>Sordariomycetidae</taxon>
        <taxon>Diaporthales</taxon>
        <taxon>Diaporthaceae</taxon>
        <taxon>Diaporthe</taxon>
        <taxon>Diaporthe eres species complex</taxon>
    </lineage>
</organism>
<dbReference type="Gene3D" id="3.30.30.170">
    <property type="match status" value="1"/>
</dbReference>
<feature type="region of interest" description="Disordered" evidence="4">
    <location>
        <begin position="259"/>
        <end position="305"/>
    </location>
</feature>